<evidence type="ECO:0000313" key="2">
    <source>
        <dbReference type="EMBL" id="QQP38000.1"/>
    </source>
</evidence>
<dbReference type="EMBL" id="CP045902">
    <property type="protein sequence ID" value="QQP38000.1"/>
    <property type="molecule type" value="Genomic_DNA"/>
</dbReference>
<feature type="region of interest" description="Disordered" evidence="1">
    <location>
        <begin position="1"/>
        <end position="20"/>
    </location>
</feature>
<keyword evidence="3" id="KW-1185">Reference proteome</keyword>
<dbReference type="Proteomes" id="UP000595437">
    <property type="component" value="Chromosome 13"/>
</dbReference>
<accession>A0A7T8GUF5</accession>
<dbReference type="OrthoDB" id="296386at2759"/>
<feature type="non-terminal residue" evidence="2">
    <location>
        <position position="132"/>
    </location>
</feature>
<organism evidence="2 3">
    <name type="scientific">Caligus rogercresseyi</name>
    <name type="common">Sea louse</name>
    <dbReference type="NCBI Taxonomy" id="217165"/>
    <lineage>
        <taxon>Eukaryota</taxon>
        <taxon>Metazoa</taxon>
        <taxon>Ecdysozoa</taxon>
        <taxon>Arthropoda</taxon>
        <taxon>Crustacea</taxon>
        <taxon>Multicrustacea</taxon>
        <taxon>Hexanauplia</taxon>
        <taxon>Copepoda</taxon>
        <taxon>Siphonostomatoida</taxon>
        <taxon>Caligidae</taxon>
        <taxon>Caligus</taxon>
    </lineage>
</organism>
<dbReference type="AlphaFoldDB" id="A0A7T8GUF5"/>
<sequence>STATTTTSATPGPRETVRGHPGLLACPCRTALHRGCLPELCQHVRHGHTMDHPNFNTGLKEKIRREAYLTNEIIIRTELLKARGSSIQRPWRRRFTSWKRRTSGRKKEGSRYDLNKIGRTETGDITDGQIIL</sequence>
<reference evidence="3" key="1">
    <citation type="submission" date="2021-01" db="EMBL/GenBank/DDBJ databases">
        <title>Caligus Genome Assembly.</title>
        <authorList>
            <person name="Gallardo-Escarate C."/>
        </authorList>
    </citation>
    <scope>NUCLEOTIDE SEQUENCE [LARGE SCALE GENOMIC DNA]</scope>
</reference>
<proteinExistence type="predicted"/>
<name>A0A7T8GUF5_CALRO</name>
<gene>
    <name evidence="2" type="ORF">FKW44_018461</name>
</gene>
<protein>
    <submittedName>
        <fullName evidence="2">Anoctamin</fullName>
    </submittedName>
</protein>
<evidence type="ECO:0000313" key="3">
    <source>
        <dbReference type="Proteomes" id="UP000595437"/>
    </source>
</evidence>
<evidence type="ECO:0000256" key="1">
    <source>
        <dbReference type="SAM" id="MobiDB-lite"/>
    </source>
</evidence>
<feature type="compositionally biased region" description="Low complexity" evidence="1">
    <location>
        <begin position="1"/>
        <end position="10"/>
    </location>
</feature>